<accession>F0XB17</accession>
<dbReference type="CDD" id="cd09917">
    <property type="entry name" value="F-box_SF"/>
    <property type="match status" value="1"/>
</dbReference>
<feature type="region of interest" description="Disordered" evidence="1">
    <location>
        <begin position="313"/>
        <end position="338"/>
    </location>
</feature>
<proteinExistence type="predicted"/>
<evidence type="ECO:0000313" key="3">
    <source>
        <dbReference type="EMBL" id="EFX05125.1"/>
    </source>
</evidence>
<dbReference type="RefSeq" id="XP_014174607.1">
    <property type="nucleotide sequence ID" value="XM_014319132.1"/>
</dbReference>
<dbReference type="Proteomes" id="UP000007796">
    <property type="component" value="Unassembled WGS sequence"/>
</dbReference>
<reference evidence="3 4" key="1">
    <citation type="journal article" date="2011" name="Proc. Natl. Acad. Sci. U.S.A.">
        <title>Genome and transcriptome analyses of the mountain pine beetle-fungal symbiont Grosmannia clavigera, a lodgepole pine pathogen.</title>
        <authorList>
            <person name="DiGuistini S."/>
            <person name="Wang Y."/>
            <person name="Liao N.Y."/>
            <person name="Taylor G."/>
            <person name="Tanguay P."/>
            <person name="Feau N."/>
            <person name="Henrissat B."/>
            <person name="Chan S.K."/>
            <person name="Hesse-Orce U."/>
            <person name="Alamouti S.M."/>
            <person name="Tsui C.K.M."/>
            <person name="Docking R.T."/>
            <person name="Levasseur A."/>
            <person name="Haridas S."/>
            <person name="Robertson G."/>
            <person name="Birol I."/>
            <person name="Holt R.A."/>
            <person name="Marra M.A."/>
            <person name="Hamelin R.C."/>
            <person name="Hirst M."/>
            <person name="Jones S.J.M."/>
            <person name="Bohlmann J."/>
            <person name="Breuil C."/>
        </authorList>
    </citation>
    <scope>NUCLEOTIDE SEQUENCE [LARGE SCALE GENOMIC DNA]</scope>
    <source>
        <strain evidence="4">kw1407 / UAMH 11150</strain>
    </source>
</reference>
<dbReference type="InterPro" id="IPR036047">
    <property type="entry name" value="F-box-like_dom_sf"/>
</dbReference>
<dbReference type="GeneID" id="25981636"/>
<organism evidence="4">
    <name type="scientific">Grosmannia clavigera (strain kw1407 / UAMH 11150)</name>
    <name type="common">Blue stain fungus</name>
    <name type="synonym">Graphiocladiella clavigera</name>
    <dbReference type="NCBI Taxonomy" id="655863"/>
    <lineage>
        <taxon>Eukaryota</taxon>
        <taxon>Fungi</taxon>
        <taxon>Dikarya</taxon>
        <taxon>Ascomycota</taxon>
        <taxon>Pezizomycotina</taxon>
        <taxon>Sordariomycetes</taxon>
        <taxon>Sordariomycetidae</taxon>
        <taxon>Ophiostomatales</taxon>
        <taxon>Ophiostomataceae</taxon>
        <taxon>Leptographium</taxon>
    </lineage>
</organism>
<dbReference type="HOGENOM" id="CLU_517827_0_0_1"/>
<name>F0XB17_GROCL</name>
<gene>
    <name evidence="3" type="ORF">CMQ_8026</name>
</gene>
<protein>
    <submittedName>
        <fullName evidence="3">F-box domain containing protein</fullName>
    </submittedName>
</protein>
<evidence type="ECO:0000256" key="1">
    <source>
        <dbReference type="SAM" id="MobiDB-lite"/>
    </source>
</evidence>
<dbReference type="OrthoDB" id="3886018at2759"/>
<dbReference type="Pfam" id="PF00646">
    <property type="entry name" value="F-box"/>
    <property type="match status" value="1"/>
</dbReference>
<evidence type="ECO:0000313" key="4">
    <source>
        <dbReference type="Proteomes" id="UP000007796"/>
    </source>
</evidence>
<dbReference type="eggNOG" id="ENOG502SIWQ">
    <property type="taxonomic scope" value="Eukaryota"/>
</dbReference>
<dbReference type="InParanoid" id="F0XB17"/>
<evidence type="ECO:0000259" key="2">
    <source>
        <dbReference type="PROSITE" id="PS50181"/>
    </source>
</evidence>
<dbReference type="AlphaFoldDB" id="F0XB17"/>
<feature type="domain" description="F-box" evidence="2">
    <location>
        <begin position="3"/>
        <end position="38"/>
    </location>
</feature>
<dbReference type="InterPro" id="IPR001810">
    <property type="entry name" value="F-box_dom"/>
</dbReference>
<dbReference type="SUPFAM" id="SSF81383">
    <property type="entry name" value="F-box domain"/>
    <property type="match status" value="1"/>
</dbReference>
<sequence length="526" mass="58335">MAPATFNVLPVELVESIISFVDLPDICSLRLASRAFNDRTSHGRFKAFCQRREILLTMPALENLVRITSHDRYGRRVACLLQDCTLTGLLEESQVKLVDRGGHLRAPPPQLVAGEDADMTARQTELLTEVFRNIKKARRNDDKNGHNGISLLSLRVAVRQEDGVLRGAESITMNFLPLWDMAQRTFRIAIDALLASNLGVSTRLDVFHSQQRCSFSSRVFVDILQDRMAETSLASLTSVFSTLQHLDISLSGPHRASGRRITSEGTATQLTVIEQQAVYFMEVLHTILDLMATGALPTIKKLDIHWFKVHPYQPDTEEEEEREGESSVTLPEPSPLPPLSSTLEKLSTTSIRLDSFALSGVKFTTADSLLQVLQALQPSHVTLYEIVLPSGAYDAVFAYLADPASPVTSYHLDDLNDVNNGKLRYMYLFGPAKPKYPGWPRPRTLTRGTDEAKTAICYEMRPTRILGSGEAMNWRAARARKFGFLTASTALAAKTLFSSSGSRVPAAQLARPFSISTEYIVARSGH</sequence>
<dbReference type="PROSITE" id="PS50181">
    <property type="entry name" value="FBOX"/>
    <property type="match status" value="1"/>
</dbReference>
<dbReference type="EMBL" id="GL629748">
    <property type="protein sequence ID" value="EFX05125.1"/>
    <property type="molecule type" value="Genomic_DNA"/>
</dbReference>
<keyword evidence="4" id="KW-1185">Reference proteome</keyword>